<comment type="caution">
    <text evidence="4">The sequence shown here is derived from an EMBL/GenBank/DDBJ whole genome shotgun (WGS) entry which is preliminary data.</text>
</comment>
<name>A0A6P0HFW4_9ACTN</name>
<evidence type="ECO:0000313" key="4">
    <source>
        <dbReference type="EMBL" id="NEN77592.1"/>
    </source>
</evidence>
<keyword evidence="5" id="KW-1185">Reference proteome</keyword>
<gene>
    <name evidence="4" type="ORF">G3T38_04800</name>
</gene>
<dbReference type="PANTHER" id="PTHR37042:SF4">
    <property type="entry name" value="OUTER MEMBRANE PROTEIN RV1973"/>
    <property type="match status" value="1"/>
</dbReference>
<protein>
    <recommendedName>
        <fullName evidence="6">H domain protein</fullName>
    </recommendedName>
</protein>
<evidence type="ECO:0008006" key="6">
    <source>
        <dbReference type="Google" id="ProtNLM"/>
    </source>
</evidence>
<evidence type="ECO:0000256" key="1">
    <source>
        <dbReference type="ARBA" id="ARBA00004370"/>
    </source>
</evidence>
<reference evidence="4 5" key="1">
    <citation type="journal article" date="2014" name="Int. J. Syst. Evol. Microbiol.">
        <title>Nocardioides zeae sp. nov., isolated from the stem of Zea mays.</title>
        <authorList>
            <person name="Glaeser S.P."/>
            <person name="McInroy J.A."/>
            <person name="Busse H.J."/>
            <person name="Kampfer P."/>
        </authorList>
    </citation>
    <scope>NUCLEOTIDE SEQUENCE [LARGE SCALE GENOMIC DNA]</scope>
    <source>
        <strain evidence="4 5">JCM 30728</strain>
    </source>
</reference>
<dbReference type="AlphaFoldDB" id="A0A6P0HFW4"/>
<organism evidence="4 5">
    <name type="scientific">Nocardioides zeae</name>
    <dbReference type="NCBI Taxonomy" id="1457234"/>
    <lineage>
        <taxon>Bacteria</taxon>
        <taxon>Bacillati</taxon>
        <taxon>Actinomycetota</taxon>
        <taxon>Actinomycetes</taxon>
        <taxon>Propionibacteriales</taxon>
        <taxon>Nocardioidaceae</taxon>
        <taxon>Nocardioides</taxon>
    </lineage>
</organism>
<sequence>MTTGSGTSGPARWRVRLVHLREGLPRRGGAVLVGGLVLALVAAAAALYRHNAAEAGAEREREAAVELLADRAAAVLSYTAATAESDLAAEEPWLTDELAEEIDGVTRSVILPLVAEGDVTQTARVDGAALENAGEDEVAVLVLLTLTTESTTLEAPRVSSSAMRVNARRDGDDWVIAEMTPL</sequence>
<keyword evidence="3" id="KW-0812">Transmembrane</keyword>
<accession>A0A6P0HFW4</accession>
<keyword evidence="2 3" id="KW-0472">Membrane</keyword>
<dbReference type="GO" id="GO:0016020">
    <property type="term" value="C:membrane"/>
    <property type="evidence" value="ECO:0007669"/>
    <property type="project" value="UniProtKB-SubCell"/>
</dbReference>
<dbReference type="RefSeq" id="WP_163770926.1">
    <property type="nucleotide sequence ID" value="NZ_JAAGXA010000002.1"/>
</dbReference>
<evidence type="ECO:0000256" key="3">
    <source>
        <dbReference type="SAM" id="Phobius"/>
    </source>
</evidence>
<keyword evidence="3" id="KW-1133">Transmembrane helix</keyword>
<dbReference type="Proteomes" id="UP000468687">
    <property type="component" value="Unassembled WGS sequence"/>
</dbReference>
<evidence type="ECO:0000313" key="5">
    <source>
        <dbReference type="Proteomes" id="UP000468687"/>
    </source>
</evidence>
<dbReference type="EMBL" id="JAAGXA010000002">
    <property type="protein sequence ID" value="NEN77592.1"/>
    <property type="molecule type" value="Genomic_DNA"/>
</dbReference>
<evidence type="ECO:0000256" key="2">
    <source>
        <dbReference type="ARBA" id="ARBA00023136"/>
    </source>
</evidence>
<dbReference type="PANTHER" id="PTHR37042">
    <property type="entry name" value="OUTER MEMBRANE PROTEIN RV1973"/>
    <property type="match status" value="1"/>
</dbReference>
<feature type="transmembrane region" description="Helical" evidence="3">
    <location>
        <begin position="29"/>
        <end position="48"/>
    </location>
</feature>
<proteinExistence type="predicted"/>
<comment type="subcellular location">
    <subcellularLocation>
        <location evidence="1">Membrane</location>
    </subcellularLocation>
</comment>